<evidence type="ECO:0000313" key="5">
    <source>
        <dbReference type="Proteomes" id="UP000203896"/>
    </source>
</evidence>
<dbReference type="GeneID" id="23301140"/>
<name>A0A0B7MRC9_9CAUD</name>
<reference evidence="4 5" key="1">
    <citation type="submission" date="2012-08" db="EMBL/GenBank/DDBJ databases">
        <title>Selection and characterization of a candidate therapeutic bacteriophage that lyses the German Escherichia coli O104:H4 outbreak strain.</title>
        <authorList>
            <person name="Merabishvilli M."/>
            <person name="De Vos D."/>
            <person name="Verbeken G."/>
            <person name="Kropinski A."/>
            <person name="Vandenheuvel D."/>
            <person name="Lavigne R."/>
            <person name="Wattiau P."/>
            <person name="Mast J."/>
            <person name="Ragimbeau C."/>
            <person name="Mossong J."/>
            <person name="Scheres J."/>
            <person name="Chanishvili N."/>
            <person name="Vaneechoutte M."/>
            <person name="Pirnay J.P."/>
        </authorList>
    </citation>
    <scope>NUCLEOTIDE SEQUENCE [LARGE SCALE GENOMIC DNA]</scope>
</reference>
<dbReference type="Proteomes" id="UP000203896">
    <property type="component" value="Segment"/>
</dbReference>
<dbReference type="SUPFAM" id="SSF51998">
    <property type="entry name" value="PFL-like glycyl radical enzymes"/>
    <property type="match status" value="1"/>
</dbReference>
<dbReference type="OrthoDB" id="14422at10239"/>
<evidence type="ECO:0000313" key="4">
    <source>
        <dbReference type="EMBL" id="CEO90703.1"/>
    </source>
</evidence>
<protein>
    <recommendedName>
        <fullName evidence="3">Glycine radical domain-containing protein</fullName>
    </recommendedName>
</protein>
<dbReference type="PIRSF" id="PIRSF000378">
    <property type="entry name" value="Gly_radicl_yfiD"/>
    <property type="match status" value="1"/>
</dbReference>
<dbReference type="Pfam" id="PF01228">
    <property type="entry name" value="Gly_radical"/>
    <property type="match status" value="1"/>
</dbReference>
<proteinExistence type="predicted"/>
<dbReference type="PANTHER" id="PTHR30191:SF0">
    <property type="entry name" value="FORMATE ACETYLTRANSFERASE 1"/>
    <property type="match status" value="1"/>
</dbReference>
<evidence type="ECO:0000256" key="2">
    <source>
        <dbReference type="PROSITE-ProRule" id="PRU00493"/>
    </source>
</evidence>
<gene>
    <name evidence="4" type="ORF">BN201_0100</name>
</gene>
<dbReference type="InterPro" id="IPR050244">
    <property type="entry name" value="Auton_GlycylRad_Cofactor"/>
</dbReference>
<dbReference type="KEGG" id="vg:23301140"/>
<dbReference type="InterPro" id="IPR011140">
    <property type="entry name" value="Glycyl_radical_cofactor_GrcA"/>
</dbReference>
<keyword evidence="1 2" id="KW-0556">Organic radical</keyword>
<feature type="modified residue" description="Glycine radical" evidence="2">
    <location>
        <position position="113"/>
    </location>
</feature>
<dbReference type="InterPro" id="IPR001150">
    <property type="entry name" value="Gly_radical"/>
</dbReference>
<feature type="domain" description="Glycine radical" evidence="3">
    <location>
        <begin position="12"/>
        <end position="138"/>
    </location>
</feature>
<dbReference type="InterPro" id="IPR019777">
    <property type="entry name" value="Form_AcTrfase_GR_CS"/>
</dbReference>
<dbReference type="Gene3D" id="3.20.70.20">
    <property type="match status" value="1"/>
</dbReference>
<evidence type="ECO:0000256" key="1">
    <source>
        <dbReference type="ARBA" id="ARBA00022818"/>
    </source>
</evidence>
<dbReference type="PANTHER" id="PTHR30191">
    <property type="entry name" value="FORMATE ACETYLTRANSFERASE"/>
    <property type="match status" value="1"/>
</dbReference>
<dbReference type="PROSITE" id="PS51149">
    <property type="entry name" value="GLY_RADICAL_2"/>
    <property type="match status" value="1"/>
</dbReference>
<accession>A0A0B7MRC9</accession>
<keyword evidence="5" id="KW-1185">Reference proteome</keyword>
<evidence type="ECO:0000259" key="3">
    <source>
        <dbReference type="PROSITE" id="PS51149"/>
    </source>
</evidence>
<dbReference type="PROSITE" id="PS00850">
    <property type="entry name" value="GLY_RADICAL_1"/>
    <property type="match status" value="1"/>
</dbReference>
<dbReference type="RefSeq" id="YP_009118783.1">
    <property type="nucleotide sequence ID" value="NC_025425.1"/>
</dbReference>
<dbReference type="EMBL" id="HE978309">
    <property type="protein sequence ID" value="CEO90703.1"/>
    <property type="molecule type" value="Genomic_DNA"/>
</dbReference>
<sequence length="138" mass="15188">MEFKAIQIMKGEHKGTIIGGHFAPMILVSEPKALIGAKVIVSKTFAEDHVITAEDVDSLALHTTSFRPVIVDNGAPVVEGGQHLNVNVLLREMLLDAVEHPEKYPQLTIRVSGYAVRFNSLTPDQQRDVIARTFTESL</sequence>
<dbReference type="GO" id="GO:0008861">
    <property type="term" value="F:formate C-acetyltransferase activity"/>
    <property type="evidence" value="ECO:0007669"/>
    <property type="project" value="TreeGrafter"/>
</dbReference>
<organism evidence="4 5">
    <name type="scientific">Enterobacteria phage GEC-3S</name>
    <dbReference type="NCBI Taxonomy" id="1222338"/>
    <lineage>
        <taxon>Viruses</taxon>
        <taxon>Duplodnaviria</taxon>
        <taxon>Heunggongvirae</taxon>
        <taxon>Uroviricota</taxon>
        <taxon>Caudoviricetes</taxon>
        <taxon>Pantevenvirales</taxon>
        <taxon>Straboviridae</taxon>
        <taxon>Krischvirus</taxon>
        <taxon>Krischvirus gec3s</taxon>
    </lineage>
</organism>